<dbReference type="EMBL" id="AOIE01000108">
    <property type="protein sequence ID" value="ELY70636.1"/>
    <property type="molecule type" value="Genomic_DNA"/>
</dbReference>
<dbReference type="PANTHER" id="PTHR39967">
    <property type="match status" value="1"/>
</dbReference>
<proteinExistence type="predicted"/>
<feature type="non-terminal residue" evidence="1">
    <location>
        <position position="1"/>
    </location>
</feature>
<comment type="caution">
    <text evidence="1">The sequence shown here is derived from an EMBL/GenBank/DDBJ whole genome shotgun (WGS) entry which is preliminary data.</text>
</comment>
<evidence type="ECO:0000313" key="1">
    <source>
        <dbReference type="EMBL" id="ELY70636.1"/>
    </source>
</evidence>
<dbReference type="AlphaFoldDB" id="L9YAH2"/>
<dbReference type="Proteomes" id="UP000011593">
    <property type="component" value="Unassembled WGS sequence"/>
</dbReference>
<organism evidence="1 2">
    <name type="scientific">Natrinema pellirubrum (strain DSM 15624 / CIP 106293 / JCM 10476 / NCIMB 786 / 157)</name>
    <dbReference type="NCBI Taxonomy" id="797303"/>
    <lineage>
        <taxon>Archaea</taxon>
        <taxon>Methanobacteriati</taxon>
        <taxon>Methanobacteriota</taxon>
        <taxon>Stenosarchaea group</taxon>
        <taxon>Halobacteria</taxon>
        <taxon>Halobacteriales</taxon>
        <taxon>Natrialbaceae</taxon>
        <taxon>Natrinema</taxon>
    </lineage>
</organism>
<reference evidence="1 2" key="1">
    <citation type="journal article" date="2014" name="PLoS Genet.">
        <title>Phylogenetically driven sequencing of extremely halophilic archaea reveals strategies for static and dynamic osmo-response.</title>
        <authorList>
            <person name="Becker E.A."/>
            <person name="Seitzer P.M."/>
            <person name="Tritt A."/>
            <person name="Larsen D."/>
            <person name="Krusor M."/>
            <person name="Yao A.I."/>
            <person name="Wu D."/>
            <person name="Madern D."/>
            <person name="Eisen J.A."/>
            <person name="Darling A.E."/>
            <person name="Facciotti M.T."/>
        </authorList>
    </citation>
    <scope>NUCLEOTIDE SEQUENCE [LARGE SCALE GENOMIC DNA]</scope>
    <source>
        <strain evidence="1 2">DSM 15624</strain>
    </source>
</reference>
<sequence length="106" mass="12548">NRLLHVKLSPTRNQAITEMFLAELRDKHLVDDALFLVDSAPWLQAALHRHGLDYRYEKHGNRNSVERVFRELKRRTNQFSNCFSHAEADTVENWLQAFAFAWNQLI</sequence>
<dbReference type="PANTHER" id="PTHR39967:SF1">
    <property type="entry name" value="ISH14-TYPE TRANSPOSASE HSIRS44"/>
    <property type="match status" value="1"/>
</dbReference>
<keyword evidence="2" id="KW-1185">Reference proteome</keyword>
<protein>
    <submittedName>
        <fullName evidence="1">IS240-type transposase (ISH102)</fullName>
    </submittedName>
</protein>
<evidence type="ECO:0000313" key="2">
    <source>
        <dbReference type="Proteomes" id="UP000011593"/>
    </source>
</evidence>
<name>L9YAH2_NATP1</name>
<gene>
    <name evidence="1" type="ORF">C488_18315</name>
</gene>
<accession>L9YAH2</accession>